<gene>
    <name evidence="4" type="ORF">DSCW_49250</name>
</gene>
<evidence type="ECO:0000313" key="4">
    <source>
        <dbReference type="EMBL" id="BBO77508.1"/>
    </source>
</evidence>
<dbReference type="Pfam" id="PF06586">
    <property type="entry name" value="TraK_N"/>
    <property type="match status" value="1"/>
</dbReference>
<feature type="signal peptide" evidence="1">
    <location>
        <begin position="1"/>
        <end position="25"/>
    </location>
</feature>
<dbReference type="InterPro" id="IPR055397">
    <property type="entry name" value="TraK_C"/>
</dbReference>
<dbReference type="KEGG" id="dwd:DSCW_49250"/>
<evidence type="ECO:0000259" key="3">
    <source>
        <dbReference type="Pfam" id="PF23536"/>
    </source>
</evidence>
<sequence length="264" mass="29250">MARKPLSKWVVAGLVVLLFPILSQASQPTQTTKASEDPDNYRVSEKLTLIELAPEAINRIHSSEPIQKINAPQALSLEVEYQGNNAFVTLGRKAKQGVVYIITQSGDVFSLEIIPKKGLKARVIHLDSQSRKAKDNQVKFARLDPETAAVDLIRNAFADTIGDNFNVTPSHQEIEAIKHLRITLRRTVSIDGVPLALNEYRVSIAPFSGLAEMKVDESAFLVPKLTRKPTAIALGKDLKQFVDGKAVLRPGQYLRLFIVEHSHN</sequence>
<name>A0A5K7Z8X4_9BACT</name>
<protein>
    <recommendedName>
        <fullName evidence="6">Conjugal transfer protein TraK</fullName>
    </recommendedName>
</protein>
<dbReference type="InterPro" id="IPR010563">
    <property type="entry name" value="TraK_N"/>
</dbReference>
<dbReference type="OrthoDB" id="5393066at2"/>
<dbReference type="EMBL" id="AP021875">
    <property type="protein sequence ID" value="BBO77508.1"/>
    <property type="molecule type" value="Genomic_DNA"/>
</dbReference>
<keyword evidence="5" id="KW-1185">Reference proteome</keyword>
<feature type="chain" id="PRO_5024302902" description="Conjugal transfer protein TraK" evidence="1">
    <location>
        <begin position="26"/>
        <end position="264"/>
    </location>
</feature>
<dbReference type="Pfam" id="PF23536">
    <property type="entry name" value="TraK_C"/>
    <property type="match status" value="1"/>
</dbReference>
<proteinExistence type="predicted"/>
<dbReference type="AlphaFoldDB" id="A0A5K7Z8X4"/>
<evidence type="ECO:0008006" key="6">
    <source>
        <dbReference type="Google" id="ProtNLM"/>
    </source>
</evidence>
<evidence type="ECO:0000256" key="1">
    <source>
        <dbReference type="SAM" id="SignalP"/>
    </source>
</evidence>
<dbReference type="RefSeq" id="WP_155306241.1">
    <property type="nucleotide sequence ID" value="NZ_AP021875.1"/>
</dbReference>
<keyword evidence="1" id="KW-0732">Signal</keyword>
<evidence type="ECO:0000313" key="5">
    <source>
        <dbReference type="Proteomes" id="UP000427769"/>
    </source>
</evidence>
<reference evidence="4 5" key="1">
    <citation type="submission" date="2019-11" db="EMBL/GenBank/DDBJ databases">
        <title>Comparative genomics of hydrocarbon-degrading Desulfosarcina strains.</title>
        <authorList>
            <person name="Watanabe M."/>
            <person name="Kojima H."/>
            <person name="Fukui M."/>
        </authorList>
    </citation>
    <scope>NUCLEOTIDE SEQUENCE [LARGE SCALE GENOMIC DNA]</scope>
    <source>
        <strain evidence="4 5">PP31</strain>
    </source>
</reference>
<evidence type="ECO:0000259" key="2">
    <source>
        <dbReference type="Pfam" id="PF06586"/>
    </source>
</evidence>
<organism evidence="4 5">
    <name type="scientific">Desulfosarcina widdelii</name>
    <dbReference type="NCBI Taxonomy" id="947919"/>
    <lineage>
        <taxon>Bacteria</taxon>
        <taxon>Pseudomonadati</taxon>
        <taxon>Thermodesulfobacteriota</taxon>
        <taxon>Desulfobacteria</taxon>
        <taxon>Desulfobacterales</taxon>
        <taxon>Desulfosarcinaceae</taxon>
        <taxon>Desulfosarcina</taxon>
    </lineage>
</organism>
<feature type="domain" description="TraK C-terminal" evidence="3">
    <location>
        <begin position="136"/>
        <end position="260"/>
    </location>
</feature>
<feature type="domain" description="TraK N-terminal" evidence="2">
    <location>
        <begin position="50"/>
        <end position="126"/>
    </location>
</feature>
<dbReference type="Proteomes" id="UP000427769">
    <property type="component" value="Chromosome"/>
</dbReference>
<accession>A0A5K7Z8X4</accession>